<reference evidence="2 3" key="1">
    <citation type="submission" date="2016-11" db="EMBL/GenBank/DDBJ databases">
        <title>The macronuclear genome of Stentor coeruleus: a giant cell with tiny introns.</title>
        <authorList>
            <person name="Slabodnick M."/>
            <person name="Ruby J.G."/>
            <person name="Reiff S.B."/>
            <person name="Swart E.C."/>
            <person name="Gosai S."/>
            <person name="Prabakaran S."/>
            <person name="Witkowska E."/>
            <person name="Larue G.E."/>
            <person name="Fisher S."/>
            <person name="Freeman R.M."/>
            <person name="Gunawardena J."/>
            <person name="Chu W."/>
            <person name="Stover N.A."/>
            <person name="Gregory B.D."/>
            <person name="Nowacki M."/>
            <person name="Derisi J."/>
            <person name="Roy S.W."/>
            <person name="Marshall W.F."/>
            <person name="Sood P."/>
        </authorList>
    </citation>
    <scope>NUCLEOTIDE SEQUENCE [LARGE SCALE GENOMIC DNA]</scope>
    <source>
        <strain evidence="2">WM001</strain>
    </source>
</reference>
<accession>A0A1R2CPQ9</accession>
<comment type="caution">
    <text evidence="2">The sequence shown here is derived from an EMBL/GenBank/DDBJ whole genome shotgun (WGS) entry which is preliminary data.</text>
</comment>
<keyword evidence="3" id="KW-1185">Reference proteome</keyword>
<dbReference type="EMBL" id="MPUH01000531">
    <property type="protein sequence ID" value="OMJ78249.1"/>
    <property type="molecule type" value="Genomic_DNA"/>
</dbReference>
<organism evidence="2 3">
    <name type="scientific">Stentor coeruleus</name>
    <dbReference type="NCBI Taxonomy" id="5963"/>
    <lineage>
        <taxon>Eukaryota</taxon>
        <taxon>Sar</taxon>
        <taxon>Alveolata</taxon>
        <taxon>Ciliophora</taxon>
        <taxon>Postciliodesmatophora</taxon>
        <taxon>Heterotrichea</taxon>
        <taxon>Heterotrichida</taxon>
        <taxon>Stentoridae</taxon>
        <taxon>Stentor</taxon>
    </lineage>
</organism>
<dbReference type="EMBL" id="MPUH01000091">
    <property type="protein sequence ID" value="OMJ90996.1"/>
    <property type="molecule type" value="Genomic_DNA"/>
</dbReference>
<gene>
    <name evidence="1" type="ORF">SteCoe_21974</name>
    <name evidence="2" type="ORF">SteCoe_6570</name>
</gene>
<evidence type="ECO:0000313" key="3">
    <source>
        <dbReference type="Proteomes" id="UP000187209"/>
    </source>
</evidence>
<name>A0A1R2CPQ9_9CILI</name>
<dbReference type="AlphaFoldDB" id="A0A1R2CPQ9"/>
<dbReference type="Proteomes" id="UP000187209">
    <property type="component" value="Unassembled WGS sequence"/>
</dbReference>
<protein>
    <submittedName>
        <fullName evidence="2">Uncharacterized protein</fullName>
    </submittedName>
</protein>
<proteinExistence type="predicted"/>
<evidence type="ECO:0000313" key="2">
    <source>
        <dbReference type="EMBL" id="OMJ90996.1"/>
    </source>
</evidence>
<sequence length="189" mass="21999">MHYSVNILSEAKFKFSNMINHSINEQNEESKSELSSVNTSLITEEDTSENLLSPEIIKFQKQNKQLHKDLTIGLMNFKSSSRSYLNSSESIQDFELSQEPVEKYEPTDKIEIRNVLFNNKKLKGFLEQVIKLQSDYDYAKKELIRNEKEIYITESEIFDLKSGLQRVQEELQVVSETRNSNKVCCCVLI</sequence>
<evidence type="ECO:0000313" key="1">
    <source>
        <dbReference type="EMBL" id="OMJ78249.1"/>
    </source>
</evidence>